<gene>
    <name evidence="2" type="ORF">HJC23_007046</name>
</gene>
<evidence type="ECO:0000256" key="1">
    <source>
        <dbReference type="SAM" id="MobiDB-lite"/>
    </source>
</evidence>
<feature type="compositionally biased region" description="Polar residues" evidence="1">
    <location>
        <begin position="159"/>
        <end position="169"/>
    </location>
</feature>
<feature type="compositionally biased region" description="Basic and acidic residues" evidence="1">
    <location>
        <begin position="112"/>
        <end position="128"/>
    </location>
</feature>
<reference evidence="2 3" key="1">
    <citation type="journal article" date="2020" name="G3 (Bethesda)">
        <title>Improved Reference Genome for Cyclotella cryptica CCMP332, a Model for Cell Wall Morphogenesis, Salinity Adaptation, and Lipid Production in Diatoms (Bacillariophyta).</title>
        <authorList>
            <person name="Roberts W.R."/>
            <person name="Downey K.M."/>
            <person name="Ruck E.C."/>
            <person name="Traller J.C."/>
            <person name="Alverson A.J."/>
        </authorList>
    </citation>
    <scope>NUCLEOTIDE SEQUENCE [LARGE SCALE GENOMIC DNA]</scope>
    <source>
        <strain evidence="2 3">CCMP332</strain>
    </source>
</reference>
<comment type="caution">
    <text evidence="2">The sequence shown here is derived from an EMBL/GenBank/DDBJ whole genome shotgun (WGS) entry which is preliminary data.</text>
</comment>
<proteinExistence type="predicted"/>
<feature type="compositionally biased region" description="Basic and acidic residues" evidence="1">
    <location>
        <begin position="170"/>
        <end position="180"/>
    </location>
</feature>
<name>A0ABD3NWA4_9STRA</name>
<feature type="region of interest" description="Disordered" evidence="1">
    <location>
        <begin position="159"/>
        <end position="194"/>
    </location>
</feature>
<keyword evidence="3" id="KW-1185">Reference proteome</keyword>
<evidence type="ECO:0000313" key="3">
    <source>
        <dbReference type="Proteomes" id="UP001516023"/>
    </source>
</evidence>
<organism evidence="2 3">
    <name type="scientific">Cyclotella cryptica</name>
    <dbReference type="NCBI Taxonomy" id="29204"/>
    <lineage>
        <taxon>Eukaryota</taxon>
        <taxon>Sar</taxon>
        <taxon>Stramenopiles</taxon>
        <taxon>Ochrophyta</taxon>
        <taxon>Bacillariophyta</taxon>
        <taxon>Coscinodiscophyceae</taxon>
        <taxon>Thalassiosirophycidae</taxon>
        <taxon>Stephanodiscales</taxon>
        <taxon>Stephanodiscaceae</taxon>
        <taxon>Cyclotella</taxon>
    </lineage>
</organism>
<accession>A0ABD3NWA4</accession>
<dbReference type="Proteomes" id="UP001516023">
    <property type="component" value="Unassembled WGS sequence"/>
</dbReference>
<dbReference type="AlphaFoldDB" id="A0ABD3NWA4"/>
<feature type="region of interest" description="Disordered" evidence="1">
    <location>
        <begin position="112"/>
        <end position="132"/>
    </location>
</feature>
<protein>
    <submittedName>
        <fullName evidence="2">Uncharacterized protein</fullName>
    </submittedName>
</protein>
<sequence length="194" mass="21378">MTHGWTPDEIGMRIPLDTWASYENLLSEMPVATKTIINVVIYLLGDWLNQMIYFAVKCSIHIVAIGALNGEMVENSAENVENLPARHRILWVNSVDLVWNLILASKARDDGSDEEKSMQVEEKSKDGMEAGDSNEAFSLSSIMRRAVFEVDGFITNATLAPTSDNNASKNEQHASKDDKGAKRHLVGTAVAAND</sequence>
<evidence type="ECO:0000313" key="2">
    <source>
        <dbReference type="EMBL" id="KAL3780264.1"/>
    </source>
</evidence>
<dbReference type="EMBL" id="JABMIG020000356">
    <property type="protein sequence ID" value="KAL3780264.1"/>
    <property type="molecule type" value="Genomic_DNA"/>
</dbReference>